<dbReference type="NCBIfam" id="TIGR02227">
    <property type="entry name" value="sigpep_I_bact"/>
    <property type="match status" value="1"/>
</dbReference>
<organism evidence="10 11">
    <name type="scientific">Candidatus Zambryskibacteria bacterium RIFCSPLOWO2_12_FULL_39_23</name>
    <dbReference type="NCBI Taxonomy" id="1802776"/>
    <lineage>
        <taxon>Bacteria</taxon>
        <taxon>Candidatus Zambryskiibacteriota</taxon>
    </lineage>
</organism>
<comment type="similarity">
    <text evidence="2 8">Belongs to the peptidase S26 family.</text>
</comment>
<dbReference type="InterPro" id="IPR019758">
    <property type="entry name" value="Pept_S26A_signal_pept_1_CS"/>
</dbReference>
<dbReference type="InterPro" id="IPR019756">
    <property type="entry name" value="Pept_S26A_signal_pept_1_Ser-AS"/>
</dbReference>
<dbReference type="PROSITE" id="PS00501">
    <property type="entry name" value="SPASE_I_1"/>
    <property type="match status" value="1"/>
</dbReference>
<dbReference type="Pfam" id="PF10502">
    <property type="entry name" value="Peptidase_S26"/>
    <property type="match status" value="1"/>
</dbReference>
<dbReference type="GO" id="GO:0006465">
    <property type="term" value="P:signal peptide processing"/>
    <property type="evidence" value="ECO:0007669"/>
    <property type="project" value="InterPro"/>
</dbReference>
<keyword evidence="7" id="KW-1133">Transmembrane helix</keyword>
<feature type="domain" description="Peptidase S26" evidence="9">
    <location>
        <begin position="20"/>
        <end position="176"/>
    </location>
</feature>
<comment type="subcellular location">
    <subcellularLocation>
        <location evidence="8">Membrane</location>
        <topology evidence="8">Single-pass type II membrane protein</topology>
    </subcellularLocation>
</comment>
<dbReference type="PROSITE" id="PS00761">
    <property type="entry name" value="SPASE_I_3"/>
    <property type="match status" value="1"/>
</dbReference>
<feature type="active site" evidence="6">
    <location>
        <position position="50"/>
    </location>
</feature>
<evidence type="ECO:0000259" key="9">
    <source>
        <dbReference type="Pfam" id="PF10502"/>
    </source>
</evidence>
<dbReference type="InterPro" id="IPR019533">
    <property type="entry name" value="Peptidase_S26"/>
</dbReference>
<dbReference type="PROSITE" id="PS00760">
    <property type="entry name" value="SPASE_I_2"/>
    <property type="match status" value="1"/>
</dbReference>
<dbReference type="AlphaFoldDB" id="A0A1G2UUL8"/>
<dbReference type="GO" id="GO:0004252">
    <property type="term" value="F:serine-type endopeptidase activity"/>
    <property type="evidence" value="ECO:0007669"/>
    <property type="project" value="InterPro"/>
</dbReference>
<dbReference type="Gene3D" id="2.10.109.10">
    <property type="entry name" value="Umud Fragment, subunit A"/>
    <property type="match status" value="1"/>
</dbReference>
<dbReference type="EMBL" id="MHWT01000008">
    <property type="protein sequence ID" value="OHB12962.1"/>
    <property type="molecule type" value="Genomic_DNA"/>
</dbReference>
<evidence type="ECO:0000256" key="8">
    <source>
        <dbReference type="RuleBase" id="RU362042"/>
    </source>
</evidence>
<dbReference type="PRINTS" id="PR00727">
    <property type="entry name" value="LEADERPTASE"/>
</dbReference>
<evidence type="ECO:0000313" key="10">
    <source>
        <dbReference type="EMBL" id="OHB12962.1"/>
    </source>
</evidence>
<dbReference type="GO" id="GO:0009003">
    <property type="term" value="F:signal peptidase activity"/>
    <property type="evidence" value="ECO:0007669"/>
    <property type="project" value="UniProtKB-EC"/>
</dbReference>
<dbReference type="Proteomes" id="UP000176558">
    <property type="component" value="Unassembled WGS sequence"/>
</dbReference>
<dbReference type="InterPro" id="IPR036286">
    <property type="entry name" value="LexA/Signal_pep-like_sf"/>
</dbReference>
<comment type="catalytic activity">
    <reaction evidence="1 7">
        <text>Cleavage of hydrophobic, N-terminal signal or leader sequences from secreted and periplasmic proteins.</text>
        <dbReference type="EC" id="3.4.21.89"/>
    </reaction>
</comment>
<proteinExistence type="inferred from homology"/>
<keyword evidence="5 7" id="KW-0378">Hydrolase</keyword>
<dbReference type="PANTHER" id="PTHR43390:SF1">
    <property type="entry name" value="CHLOROPLAST PROCESSING PEPTIDASE"/>
    <property type="match status" value="1"/>
</dbReference>
<name>A0A1G2UUL8_9BACT</name>
<evidence type="ECO:0000313" key="11">
    <source>
        <dbReference type="Proteomes" id="UP000176558"/>
    </source>
</evidence>
<evidence type="ECO:0000256" key="4">
    <source>
        <dbReference type="ARBA" id="ARBA00022670"/>
    </source>
</evidence>
<evidence type="ECO:0000256" key="7">
    <source>
        <dbReference type="RuleBase" id="RU003993"/>
    </source>
</evidence>
<dbReference type="InterPro" id="IPR019757">
    <property type="entry name" value="Pept_S26A_signal_pept_1_Lys-AS"/>
</dbReference>
<dbReference type="SUPFAM" id="SSF51306">
    <property type="entry name" value="LexA/Signal peptidase"/>
    <property type="match status" value="1"/>
</dbReference>
<evidence type="ECO:0000256" key="6">
    <source>
        <dbReference type="PIRSR" id="PIRSR600223-1"/>
    </source>
</evidence>
<evidence type="ECO:0000256" key="2">
    <source>
        <dbReference type="ARBA" id="ARBA00009370"/>
    </source>
</evidence>
<sequence>MSSELLPQSLKKGKFKEIAKEVVLFIIIAFGIILPFRLYIAEPYLVDGKSMDPTFDTGDYLIVDKISYKFNEPERNSVIIFRYPGDTKKSFIKRIIGLPGETVIVGENSTRIVNKENPLGFFLDQFYVAHTSGMSYEATLFEDEYFVMGDNRAESFDSRFWGPLQKKYILGKPIIRLFPLNKIEVMPGEIK</sequence>
<comment type="caution">
    <text evidence="10">The sequence shown here is derived from an EMBL/GenBank/DDBJ whole genome shotgun (WGS) entry which is preliminary data.</text>
</comment>
<evidence type="ECO:0000256" key="3">
    <source>
        <dbReference type="ARBA" id="ARBA00013208"/>
    </source>
</evidence>
<protein>
    <recommendedName>
        <fullName evidence="3 7">Signal peptidase I</fullName>
        <ecNumber evidence="3 7">3.4.21.89</ecNumber>
    </recommendedName>
</protein>
<dbReference type="InterPro" id="IPR000223">
    <property type="entry name" value="Pept_S26A_signal_pept_1"/>
</dbReference>
<feature type="transmembrane region" description="Helical" evidence="7">
    <location>
        <begin position="21"/>
        <end position="40"/>
    </location>
</feature>
<keyword evidence="4 7" id="KW-0645">Protease</keyword>
<dbReference type="GO" id="GO:0016020">
    <property type="term" value="C:membrane"/>
    <property type="evidence" value="ECO:0007669"/>
    <property type="project" value="UniProtKB-SubCell"/>
</dbReference>
<dbReference type="PANTHER" id="PTHR43390">
    <property type="entry name" value="SIGNAL PEPTIDASE I"/>
    <property type="match status" value="1"/>
</dbReference>
<dbReference type="CDD" id="cd06530">
    <property type="entry name" value="S26_SPase_I"/>
    <property type="match status" value="1"/>
</dbReference>
<accession>A0A1G2UUL8</accession>
<feature type="active site" evidence="6">
    <location>
        <position position="93"/>
    </location>
</feature>
<evidence type="ECO:0000256" key="1">
    <source>
        <dbReference type="ARBA" id="ARBA00000677"/>
    </source>
</evidence>
<dbReference type="EC" id="3.4.21.89" evidence="3 7"/>
<gene>
    <name evidence="10" type="ORF">A3G99_01630</name>
</gene>
<keyword evidence="7" id="KW-0472">Membrane</keyword>
<evidence type="ECO:0000256" key="5">
    <source>
        <dbReference type="ARBA" id="ARBA00022801"/>
    </source>
</evidence>
<reference evidence="10 11" key="1">
    <citation type="journal article" date="2016" name="Nat. Commun.">
        <title>Thousands of microbial genomes shed light on interconnected biogeochemical processes in an aquifer system.</title>
        <authorList>
            <person name="Anantharaman K."/>
            <person name="Brown C.T."/>
            <person name="Hug L.A."/>
            <person name="Sharon I."/>
            <person name="Castelle C.J."/>
            <person name="Probst A.J."/>
            <person name="Thomas B.C."/>
            <person name="Singh A."/>
            <person name="Wilkins M.J."/>
            <person name="Karaoz U."/>
            <person name="Brodie E.L."/>
            <person name="Williams K.H."/>
            <person name="Hubbard S.S."/>
            <person name="Banfield J.F."/>
        </authorList>
    </citation>
    <scope>NUCLEOTIDE SEQUENCE [LARGE SCALE GENOMIC DNA]</scope>
</reference>
<keyword evidence="7" id="KW-0812">Transmembrane</keyword>